<dbReference type="AlphaFoldDB" id="A0A2H9TMJ6"/>
<keyword evidence="2" id="KW-0413">Isomerase</keyword>
<dbReference type="GO" id="GO:1990481">
    <property type="term" value="P:mRNA pseudouridine synthesis"/>
    <property type="evidence" value="ECO:0007669"/>
    <property type="project" value="EnsemblFungi"/>
</dbReference>
<evidence type="ECO:0000313" key="6">
    <source>
        <dbReference type="Proteomes" id="UP000240830"/>
    </source>
</evidence>
<evidence type="ECO:0000256" key="3">
    <source>
        <dbReference type="SAM" id="MobiDB-lite"/>
    </source>
</evidence>
<dbReference type="GO" id="GO:0031429">
    <property type="term" value="C:box H/ACA snoRNP complex"/>
    <property type="evidence" value="ECO:0007669"/>
    <property type="project" value="EnsemblFungi"/>
</dbReference>
<evidence type="ECO:0000256" key="1">
    <source>
        <dbReference type="ARBA" id="ARBA00007953"/>
    </source>
</evidence>
<proteinExistence type="inferred from homology"/>
<feature type="region of interest" description="Disordered" evidence="3">
    <location>
        <begin position="542"/>
        <end position="561"/>
    </location>
</feature>
<dbReference type="GO" id="GO:0003723">
    <property type="term" value="F:RNA binding"/>
    <property type="evidence" value="ECO:0007669"/>
    <property type="project" value="InterPro"/>
</dbReference>
<dbReference type="Proteomes" id="UP000240830">
    <property type="component" value="Unassembled WGS sequence"/>
</dbReference>
<dbReference type="CDD" id="cd02576">
    <property type="entry name" value="PseudoU_synth_ScPUS7"/>
    <property type="match status" value="1"/>
</dbReference>
<protein>
    <recommendedName>
        <fullName evidence="4">TRUD domain-containing protein</fullName>
    </recommendedName>
</protein>
<organism evidence="5 6">
    <name type="scientific">Paramicrosporidium saccamoebae</name>
    <dbReference type="NCBI Taxonomy" id="1246581"/>
    <lineage>
        <taxon>Eukaryota</taxon>
        <taxon>Fungi</taxon>
        <taxon>Fungi incertae sedis</taxon>
        <taxon>Cryptomycota</taxon>
        <taxon>Cryptomycota incertae sedis</taxon>
        <taxon>Paramicrosporidium</taxon>
    </lineage>
</organism>
<dbReference type="GO" id="GO:0031119">
    <property type="term" value="P:tRNA pseudouridine synthesis"/>
    <property type="evidence" value="ECO:0007669"/>
    <property type="project" value="EnsemblFungi"/>
</dbReference>
<dbReference type="GO" id="GO:0005737">
    <property type="term" value="C:cytoplasm"/>
    <property type="evidence" value="ECO:0007669"/>
    <property type="project" value="EnsemblFungi"/>
</dbReference>
<reference evidence="5 6" key="1">
    <citation type="submission" date="2016-10" db="EMBL/GenBank/DDBJ databases">
        <title>The genome of Paramicrosporidium saccamoebae is the missing link in understanding Cryptomycota and Microsporidia evolution.</title>
        <authorList>
            <person name="Quandt C.A."/>
            <person name="Beaudet D."/>
            <person name="Corsaro D."/>
            <person name="Michel R."/>
            <person name="Corradi N."/>
            <person name="James T."/>
        </authorList>
    </citation>
    <scope>NUCLEOTIDE SEQUENCE [LARGE SCALE GENOMIC DNA]</scope>
    <source>
        <strain evidence="5 6">KSL3</strain>
    </source>
</reference>
<dbReference type="STRING" id="1246581.A0A2H9TMJ6"/>
<dbReference type="GO" id="GO:0009982">
    <property type="term" value="F:pseudouridine synthase activity"/>
    <property type="evidence" value="ECO:0007669"/>
    <property type="project" value="EnsemblFungi"/>
</dbReference>
<dbReference type="Pfam" id="PF01142">
    <property type="entry name" value="TruD"/>
    <property type="match status" value="1"/>
</dbReference>
<dbReference type="InterPro" id="IPR001656">
    <property type="entry name" value="PsdUridine_synth_TruD"/>
</dbReference>
<dbReference type="EMBL" id="MTSL01000093">
    <property type="protein sequence ID" value="PJF18956.1"/>
    <property type="molecule type" value="Genomic_DNA"/>
</dbReference>
<dbReference type="PANTHER" id="PTHR13326">
    <property type="entry name" value="TRNA PSEUDOURIDINE SYNTHASE D"/>
    <property type="match status" value="1"/>
</dbReference>
<dbReference type="SUPFAM" id="SSF55120">
    <property type="entry name" value="Pseudouridine synthase"/>
    <property type="match status" value="1"/>
</dbReference>
<name>A0A2H9TMJ6_9FUNG</name>
<comment type="caution">
    <text evidence="5">The sequence shown here is derived from an EMBL/GenBank/DDBJ whole genome shotgun (WGS) entry which is preliminary data.</text>
</comment>
<accession>A0A2H9TMJ6</accession>
<dbReference type="InterPro" id="IPR042214">
    <property type="entry name" value="TruD_catalytic"/>
</dbReference>
<dbReference type="InterPro" id="IPR020103">
    <property type="entry name" value="PsdUridine_synth_cat_dom_sf"/>
</dbReference>
<evidence type="ECO:0000256" key="2">
    <source>
        <dbReference type="ARBA" id="ARBA00023235"/>
    </source>
</evidence>
<dbReference type="OrthoDB" id="447290at2759"/>
<evidence type="ECO:0000313" key="5">
    <source>
        <dbReference type="EMBL" id="PJF18956.1"/>
    </source>
</evidence>
<sequence>MDGFGVEKAVGICEFVNKDCTGFSGILKHRFSDFKVSEVSLDGEVAILSDRICDPSILKKEEPETDAQVVTLEILKDAFDPIIMDEALLQNILDQRDSVTTGLIPCKEDRTRIHHTIRALFKGRLQSESTGDQIVIYPRRAVLGEKRKHDQRNTQPVGQHRFLRFVLHKENMDTLEAVQLLSKRLHMSARDFSYAGTKDRRGITGQWMVGRSVTVGRIMGINKLFEDGRLKVSNIEVAEGPLSLGDLAGNRFELIIRNVHGNDEESIEKTIGDFKDNGFLNYFGLQRFGTGNVSSHEIGLALLRGEYSTAINLILSPRDGEPDERAATARRHWKETGDAQAAQTMFPHRYTAERQILAHIARNPNDANDHLGAILAINRELRLMYVHSVQSLIWNRMASERHVKHGRTVVIGDLVDGPTMVTEENIGNYTADDLILPMPGYESVYPKSLDYAAALKDLSIDCMETAFKPKNKALWDLPGAYRKVYVRASNVEHLLGRYSSTLEEISKSTLRPEGDHCGLWIAFTLPSSCYATMAIRELMHRSTDPQTHKSHTLLHNQDANE</sequence>
<dbReference type="PROSITE" id="PS50984">
    <property type="entry name" value="TRUD"/>
    <property type="match status" value="1"/>
</dbReference>
<gene>
    <name evidence="5" type="ORF">PSACC_01217</name>
</gene>
<dbReference type="GO" id="GO:0000455">
    <property type="term" value="P:enzyme-directed rRNA pseudouridine synthesis"/>
    <property type="evidence" value="ECO:0007669"/>
    <property type="project" value="EnsemblFungi"/>
</dbReference>
<comment type="similarity">
    <text evidence="1">Belongs to the pseudouridine synthase TruD family.</text>
</comment>
<dbReference type="InterPro" id="IPR011760">
    <property type="entry name" value="PsdUridine_synth_TruD_insert"/>
</dbReference>
<feature type="domain" description="TRUD" evidence="4">
    <location>
        <begin position="278"/>
        <end position="487"/>
    </location>
</feature>
<evidence type="ECO:0000259" key="4">
    <source>
        <dbReference type="PROSITE" id="PS50984"/>
    </source>
</evidence>
<dbReference type="PANTHER" id="PTHR13326:SF21">
    <property type="entry name" value="PSEUDOURIDYLATE SYNTHASE PUS7L"/>
    <property type="match status" value="1"/>
</dbReference>
<dbReference type="NCBIfam" id="TIGR00094">
    <property type="entry name" value="tRNA_TruD_broad"/>
    <property type="match status" value="1"/>
</dbReference>
<dbReference type="GO" id="GO:0031120">
    <property type="term" value="P:snRNA pseudouridine synthesis"/>
    <property type="evidence" value="ECO:0007669"/>
    <property type="project" value="EnsemblFungi"/>
</dbReference>
<dbReference type="PIRSF" id="PIRSF037016">
    <property type="entry name" value="Pseudouridin_synth_euk_prd"/>
    <property type="match status" value="1"/>
</dbReference>
<keyword evidence="6" id="KW-1185">Reference proteome</keyword>
<dbReference type="Gene3D" id="3.30.2350.20">
    <property type="entry name" value="TruD, catalytic domain"/>
    <property type="match status" value="2"/>
</dbReference>